<name>A0ABT8KNQ4_9BACT</name>
<dbReference type="EMBL" id="JAUJEA010000002">
    <property type="protein sequence ID" value="MDN5201348.1"/>
    <property type="molecule type" value="Genomic_DNA"/>
</dbReference>
<dbReference type="PANTHER" id="PTHR46730:SF4">
    <property type="entry name" value="POLYCYSTIC KIDNEY DISEASE PROTEIN 1-LIKE 1"/>
    <property type="match status" value="1"/>
</dbReference>
<feature type="domain" description="PKD" evidence="7">
    <location>
        <begin position="1195"/>
        <end position="1239"/>
    </location>
</feature>
<feature type="domain" description="PKD" evidence="7">
    <location>
        <begin position="1100"/>
        <end position="1169"/>
    </location>
</feature>
<dbReference type="Gene3D" id="2.60.40.10">
    <property type="entry name" value="Immunoglobulins"/>
    <property type="match status" value="9"/>
</dbReference>
<comment type="caution">
    <text evidence="8">The sequence shown here is derived from an EMBL/GenBank/DDBJ whole genome shotgun (WGS) entry which is preliminary data.</text>
</comment>
<dbReference type="CDD" id="cd00146">
    <property type="entry name" value="PKD"/>
    <property type="match status" value="3"/>
</dbReference>
<feature type="domain" description="PKD" evidence="7">
    <location>
        <begin position="1002"/>
        <end position="1068"/>
    </location>
</feature>
<keyword evidence="4 6" id="KW-1133">Transmembrane helix</keyword>
<feature type="transmembrane region" description="Helical" evidence="6">
    <location>
        <begin position="12"/>
        <end position="29"/>
    </location>
</feature>
<evidence type="ECO:0000256" key="3">
    <source>
        <dbReference type="ARBA" id="ARBA00022737"/>
    </source>
</evidence>
<evidence type="ECO:0000256" key="4">
    <source>
        <dbReference type="ARBA" id="ARBA00022989"/>
    </source>
</evidence>
<evidence type="ECO:0000313" key="9">
    <source>
        <dbReference type="Proteomes" id="UP001172082"/>
    </source>
</evidence>
<dbReference type="Pfam" id="PF00801">
    <property type="entry name" value="PKD"/>
    <property type="match status" value="1"/>
</dbReference>
<evidence type="ECO:0000256" key="6">
    <source>
        <dbReference type="SAM" id="Phobius"/>
    </source>
</evidence>
<evidence type="ECO:0000256" key="1">
    <source>
        <dbReference type="ARBA" id="ARBA00004141"/>
    </source>
</evidence>
<dbReference type="RefSeq" id="WP_346751374.1">
    <property type="nucleotide sequence ID" value="NZ_JAUJEA010000002.1"/>
</dbReference>
<protein>
    <submittedName>
        <fullName evidence="8">PKD domain-containing protein</fullName>
    </submittedName>
</protein>
<dbReference type="Pfam" id="PF18911">
    <property type="entry name" value="PKD_4"/>
    <property type="match status" value="3"/>
</dbReference>
<dbReference type="Proteomes" id="UP001172082">
    <property type="component" value="Unassembled WGS sequence"/>
</dbReference>
<keyword evidence="9" id="KW-1185">Reference proteome</keyword>
<keyword evidence="5 6" id="KW-0472">Membrane</keyword>
<feature type="domain" description="PKD" evidence="7">
    <location>
        <begin position="826"/>
        <end position="900"/>
    </location>
</feature>
<comment type="subcellular location">
    <subcellularLocation>
        <location evidence="1">Membrane</location>
        <topology evidence="1">Multi-pass membrane protein</topology>
    </subcellularLocation>
</comment>
<gene>
    <name evidence="8" type="ORF">QQ008_08245</name>
</gene>
<dbReference type="InterPro" id="IPR000601">
    <property type="entry name" value="PKD_dom"/>
</dbReference>
<feature type="domain" description="PKD" evidence="7">
    <location>
        <begin position="178"/>
        <end position="233"/>
    </location>
</feature>
<dbReference type="SUPFAM" id="SSF49299">
    <property type="entry name" value="PKD domain"/>
    <property type="match status" value="8"/>
</dbReference>
<feature type="domain" description="PKD" evidence="7">
    <location>
        <begin position="930"/>
        <end position="967"/>
    </location>
</feature>
<dbReference type="PROSITE" id="PS50093">
    <property type="entry name" value="PKD"/>
    <property type="match status" value="6"/>
</dbReference>
<evidence type="ECO:0000256" key="2">
    <source>
        <dbReference type="ARBA" id="ARBA00022692"/>
    </source>
</evidence>
<evidence type="ECO:0000259" key="7">
    <source>
        <dbReference type="PROSITE" id="PS50093"/>
    </source>
</evidence>
<keyword evidence="3" id="KW-0677">Repeat</keyword>
<dbReference type="InterPro" id="IPR013783">
    <property type="entry name" value="Ig-like_fold"/>
</dbReference>
<proteinExistence type="predicted"/>
<reference evidence="8" key="1">
    <citation type="submission" date="2023-06" db="EMBL/GenBank/DDBJ databases">
        <title>Genomic of Parafulvivirga corallium.</title>
        <authorList>
            <person name="Wang G."/>
        </authorList>
    </citation>
    <scope>NUCLEOTIDE SEQUENCE</scope>
    <source>
        <strain evidence="8">BMA10</strain>
    </source>
</reference>
<dbReference type="PANTHER" id="PTHR46730">
    <property type="entry name" value="POLYCYSTIN-1"/>
    <property type="match status" value="1"/>
</dbReference>
<dbReference type="InterPro" id="IPR035986">
    <property type="entry name" value="PKD_dom_sf"/>
</dbReference>
<dbReference type="InterPro" id="IPR022409">
    <property type="entry name" value="PKD/Chitinase_dom"/>
</dbReference>
<sequence length="1530" mass="165869">MYLFITSKRKAVVRHLSFVIIYLLFSSVLPENLLSQCLIPDLGAETVGRKESCDPLNFGYVIRRYKDNDPSTTYKISFGDGEEVTMTQSELNTVGTDTIYHDYTEVSCENPEAPDGKYTFRIVARNNCNADSAVIEISPIKIGKPPLPDFDFPNPACVNFATEFQNLTEDGFDFQCSTDAIFLWDFGDGSEVVEREDKASVLHTYNRIGNFTVKLTVVHDCGSETVEKKVEVTGPPNPIFEIGNPGNISTINSCVPLSFVPLDVCVPTTVPVRSISTGAGLTESWSISPSTGAVFSNGTTSSDNLEDVITFSVADTFRITLTTESNCGRVMSCVKVIVRDEPIPENISIDGIPDNLCSPADIDLSVDIPDAISYQWSIIGLNVADPTPPVDDDTANPGPFTLTTGDYEISLTVANSCGSVLIKDTISVIEPFEAQIQEPQATICEGKSITLNSHEVDGASYQWLLDDQDIEGATEPSFEVNIPGNYSVRMSVDKCSVTSENTTVFLQEAPEASITTEDRITFCEDETISTDLHANSGDGLTYQWFKNDSIIEGATNVTFTATELGLYSVEVFESGCSKLSNTIKVAVSPPPELSLNIPTPSICLNDSIELCVSGAKEYIWSPTTGLSTTSGSCVFASPQETTTYTITGIDSLNCEGSISFTLEVFDLPNVSVSASQSEVCPGESVTLSAAGASEYSWLPVESLNVSEGFEVIATPVNTTTYSAIGLNSNGCRDTSEIVIVVKEAPAVIAGPDSTVCITSAPLELFNLPDLTPSTGGVWSGPGVDEDTGVFHPSLAGLGSHDITYRFVDSDTECPNEDQLTISVFQTPSPAFSGPQLACSDAVITFSNETPNIPGGTLSFEWDPGDGSPIQISRDIDHVYRQPGIYTIVLYAMGQPGQCLSSISKTIEIVAPPVALFSKTQLPATLCGPSEVNFTNQSTGDNLTYDWDFGNGESSNLANPHSIVFDPGILGDTSYIVSLKISSPVSSCSESRFIDTVTVKPLPISKFIFGFDEICADYPLQLNNFSLGSSETFTWDFGDGSPLFTTSDTGTISHAFPYEGREDTTYMVTLIAANNCGSDSLTKPIRVKSKTVDAFFGVDTNTGCAPLNVKFKSNQSGLNSLTWIWGDVSHSNSVGGTEREHLYEKPGTFVAQLVVQNGCNIDTFSQQITVLALPEVSFEGPGALCLGQEARFMNTSPDPTGSIWDFGTGAPLFQGSIPPPHMYKSPGVYNVSLTIVDPLNGCENTVSQNIEIFEQPIASFDIPENVCQGETFSIQNLSTHSDTFFWQFKTGQGFIAGNEPEPPVYTVTGLHEITLIAQNSIGCSDSSSMLINVLRQAEPDFQIQYNKANNKSPLRVDFVNTTIFPSKNDGFFEWDLGKGEMFHGFEPPPQRLYINNGDTIQLFNVMLSATTSFGCSSSIEKQVVIHPSDCDQRIKLPNIFTPNGDNLNDVLRPLIQNGEEVYKPITIDDEVKNYKMQIYSRWGELIFETTDVEDGWTGVGHTEDVYMCVITFQCKGLKSGSLKSQEVLLKY</sequence>
<dbReference type="Pfam" id="PF13585">
    <property type="entry name" value="CHU_C"/>
    <property type="match status" value="1"/>
</dbReference>
<keyword evidence="2 6" id="KW-0812">Transmembrane</keyword>
<accession>A0ABT8KNQ4</accession>
<evidence type="ECO:0000256" key="5">
    <source>
        <dbReference type="ARBA" id="ARBA00023136"/>
    </source>
</evidence>
<dbReference type="SMART" id="SM00089">
    <property type="entry name" value="PKD"/>
    <property type="match status" value="7"/>
</dbReference>
<organism evidence="8 9">
    <name type="scientific">Splendidivirga corallicola</name>
    <dbReference type="NCBI Taxonomy" id="3051826"/>
    <lineage>
        <taxon>Bacteria</taxon>
        <taxon>Pseudomonadati</taxon>
        <taxon>Bacteroidota</taxon>
        <taxon>Cytophagia</taxon>
        <taxon>Cytophagales</taxon>
        <taxon>Splendidivirgaceae</taxon>
        <taxon>Splendidivirga</taxon>
    </lineage>
</organism>
<evidence type="ECO:0000313" key="8">
    <source>
        <dbReference type="EMBL" id="MDN5201348.1"/>
    </source>
</evidence>